<evidence type="ECO:0000313" key="3">
    <source>
        <dbReference type="EMBL" id="GAA3995928.1"/>
    </source>
</evidence>
<dbReference type="PANTHER" id="PTHR43156:SF2">
    <property type="entry name" value="STAGE II SPORULATION PROTEIN E"/>
    <property type="match status" value="1"/>
</dbReference>
<feature type="domain" description="PPM-type phosphatase" evidence="2">
    <location>
        <begin position="200"/>
        <end position="418"/>
    </location>
</feature>
<comment type="caution">
    <text evidence="3">The sequence shown here is derived from an EMBL/GenBank/DDBJ whole genome shotgun (WGS) entry which is preliminary data.</text>
</comment>
<dbReference type="PANTHER" id="PTHR43156">
    <property type="entry name" value="STAGE II SPORULATION PROTEIN E-RELATED"/>
    <property type="match status" value="1"/>
</dbReference>
<sequence length="419" mass="47340">MPDSNLLHSTTDVLGLRKQLLLKKQELNALLEITQSINLDTTEDALYKIFQFTLLGQLNIRRIVVYLKEENQWQCMVSFGYQLADFRKLALPEVIIDNCTEVPCPIAAYQLGPQWQQLETIIPVVQKGAVLAYVLIGNVQEDYANEEATSFLQTLSNILIGAIENRRLNRQRVAAAAMRKEIEIAQEVQNMLFPRKLPNDAHVAVHASYVPHTAIGGDYYDVVNIDQDKFMFCVADVSGKGVPASLLMSNFQAGLRTLLRQHVDLATIVHELNHLLFRNSGGEKFITVFFGIYDRTTRHLQYVNAGHNDPILLTDSGPVQYLKTGTVMLGIMEELPMLDVGETEIPPHSLLLNYTDGLTEVFNTNGDEYGEEGLIALMRRNRYLPLAGLHKEMLREIEAFNVNKTQFSDDITILSCRFK</sequence>
<dbReference type="SUPFAM" id="SSF81606">
    <property type="entry name" value="PP2C-like"/>
    <property type="match status" value="1"/>
</dbReference>
<dbReference type="InterPro" id="IPR036457">
    <property type="entry name" value="PPM-type-like_dom_sf"/>
</dbReference>
<dbReference type="InterPro" id="IPR052016">
    <property type="entry name" value="Bact_Sigma-Reg"/>
</dbReference>
<proteinExistence type="predicted"/>
<keyword evidence="4" id="KW-1185">Reference proteome</keyword>
<dbReference type="Proteomes" id="UP001500567">
    <property type="component" value="Unassembled WGS sequence"/>
</dbReference>
<protein>
    <recommendedName>
        <fullName evidence="2">PPM-type phosphatase domain-containing protein</fullName>
    </recommendedName>
</protein>
<evidence type="ECO:0000313" key="4">
    <source>
        <dbReference type="Proteomes" id="UP001500567"/>
    </source>
</evidence>
<accession>A0ABP7RDJ1</accession>
<dbReference type="EMBL" id="BAABDJ010000002">
    <property type="protein sequence ID" value="GAA3995928.1"/>
    <property type="molecule type" value="Genomic_DNA"/>
</dbReference>
<keyword evidence="1" id="KW-0378">Hydrolase</keyword>
<dbReference type="InterPro" id="IPR029016">
    <property type="entry name" value="GAF-like_dom_sf"/>
</dbReference>
<dbReference type="RefSeq" id="WP_345070520.1">
    <property type="nucleotide sequence ID" value="NZ_BAABDJ010000002.1"/>
</dbReference>
<dbReference type="Pfam" id="PF07228">
    <property type="entry name" value="SpoIIE"/>
    <property type="match status" value="1"/>
</dbReference>
<dbReference type="InterPro" id="IPR001932">
    <property type="entry name" value="PPM-type_phosphatase-like_dom"/>
</dbReference>
<name>A0ABP7RDJ1_9BACT</name>
<dbReference type="Gene3D" id="3.30.450.40">
    <property type="match status" value="1"/>
</dbReference>
<dbReference type="SUPFAM" id="SSF55781">
    <property type="entry name" value="GAF domain-like"/>
    <property type="match status" value="1"/>
</dbReference>
<dbReference type="SMART" id="SM00331">
    <property type="entry name" value="PP2C_SIG"/>
    <property type="match status" value="1"/>
</dbReference>
<dbReference type="Gene3D" id="3.60.40.10">
    <property type="entry name" value="PPM-type phosphatase domain"/>
    <property type="match status" value="1"/>
</dbReference>
<evidence type="ECO:0000259" key="2">
    <source>
        <dbReference type="SMART" id="SM00331"/>
    </source>
</evidence>
<gene>
    <name evidence="3" type="ORF">GCM10022408_03120</name>
</gene>
<reference evidence="4" key="1">
    <citation type="journal article" date="2019" name="Int. J. Syst. Evol. Microbiol.">
        <title>The Global Catalogue of Microorganisms (GCM) 10K type strain sequencing project: providing services to taxonomists for standard genome sequencing and annotation.</title>
        <authorList>
            <consortium name="The Broad Institute Genomics Platform"/>
            <consortium name="The Broad Institute Genome Sequencing Center for Infectious Disease"/>
            <person name="Wu L."/>
            <person name="Ma J."/>
        </authorList>
    </citation>
    <scope>NUCLEOTIDE SEQUENCE [LARGE SCALE GENOMIC DNA]</scope>
    <source>
        <strain evidence="4">JCM 17224</strain>
    </source>
</reference>
<organism evidence="3 4">
    <name type="scientific">Hymenobacter fastidiosus</name>
    <dbReference type="NCBI Taxonomy" id="486264"/>
    <lineage>
        <taxon>Bacteria</taxon>
        <taxon>Pseudomonadati</taxon>
        <taxon>Bacteroidota</taxon>
        <taxon>Cytophagia</taxon>
        <taxon>Cytophagales</taxon>
        <taxon>Hymenobacteraceae</taxon>
        <taxon>Hymenobacter</taxon>
    </lineage>
</organism>
<evidence type="ECO:0000256" key="1">
    <source>
        <dbReference type="ARBA" id="ARBA00022801"/>
    </source>
</evidence>